<dbReference type="AlphaFoldDB" id="A0A7R8CSD6"/>
<evidence type="ECO:0000256" key="4">
    <source>
        <dbReference type="ARBA" id="ARBA00022815"/>
    </source>
</evidence>
<comment type="subcellular location">
    <subcellularLocation>
        <location evidence="1">Secreted</location>
    </subcellularLocation>
</comment>
<evidence type="ECO:0000313" key="7">
    <source>
        <dbReference type="EMBL" id="CAF2863398.1"/>
    </source>
</evidence>
<evidence type="ECO:0000313" key="8">
    <source>
        <dbReference type="Proteomes" id="UP000675881"/>
    </source>
</evidence>
<sequence length="213" mass="24422">MDLVSFEYLTTTFPNIIMEQRIRNTIGLFLVLFSAECNSIVLFDAAPQTSPAFIDYSSYEPKVINSARQDSQDSNSLFPKERAVNGDDEQVEEQPEENISSDEFPFHKIVRILAPQQLTKPNVVRRNYLRFGKKRSSPKNPPGLERRDYREFVRFGKRSGGYENGNAKSFLRFGRKSDDGVPTEVPLDEIWSGLSQDKLKALAKRVNDYLRFG</sequence>
<feature type="compositionally biased region" description="Acidic residues" evidence="6">
    <location>
        <begin position="86"/>
        <end position="98"/>
    </location>
</feature>
<evidence type="ECO:0000256" key="5">
    <source>
        <dbReference type="ARBA" id="ARBA00023320"/>
    </source>
</evidence>
<evidence type="ECO:0000256" key="2">
    <source>
        <dbReference type="ARBA" id="ARBA00006356"/>
    </source>
</evidence>
<dbReference type="GO" id="GO:0005576">
    <property type="term" value="C:extracellular region"/>
    <property type="evidence" value="ECO:0007669"/>
    <property type="project" value="UniProtKB-SubCell"/>
</dbReference>
<dbReference type="GO" id="GO:0007218">
    <property type="term" value="P:neuropeptide signaling pathway"/>
    <property type="evidence" value="ECO:0007669"/>
    <property type="project" value="UniProtKB-KW"/>
</dbReference>
<keyword evidence="8" id="KW-1185">Reference proteome</keyword>
<dbReference type="Pfam" id="PF01581">
    <property type="entry name" value="FARP"/>
    <property type="match status" value="3"/>
</dbReference>
<proteinExistence type="inferred from homology"/>
<feature type="region of interest" description="Disordered" evidence="6">
    <location>
        <begin position="67"/>
        <end position="98"/>
    </location>
</feature>
<keyword evidence="5" id="KW-0527">Neuropeptide</keyword>
<dbReference type="EMBL" id="HG994594">
    <property type="protein sequence ID" value="CAF2863398.1"/>
    <property type="molecule type" value="Genomic_DNA"/>
</dbReference>
<comment type="similarity">
    <text evidence="2">Belongs to the FARP (FMRFamide related peptide) family.</text>
</comment>
<name>A0A7R8CSD6_LEPSM</name>
<accession>A0A7R8CSD6</accession>
<keyword evidence="3" id="KW-0964">Secreted</keyword>
<evidence type="ECO:0000256" key="6">
    <source>
        <dbReference type="SAM" id="MobiDB-lite"/>
    </source>
</evidence>
<dbReference type="InterPro" id="IPR002544">
    <property type="entry name" value="FMRFamid-related_peptide-like"/>
</dbReference>
<evidence type="ECO:0000256" key="3">
    <source>
        <dbReference type="ARBA" id="ARBA00022525"/>
    </source>
</evidence>
<evidence type="ECO:0000256" key="1">
    <source>
        <dbReference type="ARBA" id="ARBA00004613"/>
    </source>
</evidence>
<organism evidence="7 8">
    <name type="scientific">Lepeophtheirus salmonis</name>
    <name type="common">Salmon louse</name>
    <name type="synonym">Caligus salmonis</name>
    <dbReference type="NCBI Taxonomy" id="72036"/>
    <lineage>
        <taxon>Eukaryota</taxon>
        <taxon>Metazoa</taxon>
        <taxon>Ecdysozoa</taxon>
        <taxon>Arthropoda</taxon>
        <taxon>Crustacea</taxon>
        <taxon>Multicrustacea</taxon>
        <taxon>Hexanauplia</taxon>
        <taxon>Copepoda</taxon>
        <taxon>Siphonostomatoida</taxon>
        <taxon>Caligidae</taxon>
        <taxon>Lepeophtheirus</taxon>
    </lineage>
</organism>
<reference evidence="7" key="1">
    <citation type="submission" date="2021-02" db="EMBL/GenBank/DDBJ databases">
        <authorList>
            <person name="Bekaert M."/>
        </authorList>
    </citation>
    <scope>NUCLEOTIDE SEQUENCE</scope>
    <source>
        <strain evidence="7">IoA-00</strain>
    </source>
</reference>
<dbReference type="Proteomes" id="UP000675881">
    <property type="component" value="Chromosome 15"/>
</dbReference>
<gene>
    <name evidence="7" type="ORF">LSAA_5853</name>
</gene>
<protein>
    <submittedName>
        <fullName evidence="7">(salmon louse) hypothetical protein</fullName>
    </submittedName>
</protein>
<keyword evidence="4" id="KW-0027">Amidation</keyword>
<feature type="compositionally biased region" description="Polar residues" evidence="6">
    <location>
        <begin position="67"/>
        <end position="77"/>
    </location>
</feature>